<accession>A0A1F5YIA9</accession>
<reference evidence="7 8" key="1">
    <citation type="journal article" date="2016" name="Nat. Commun.">
        <title>Thousands of microbial genomes shed light on interconnected biogeochemical processes in an aquifer system.</title>
        <authorList>
            <person name="Anantharaman K."/>
            <person name="Brown C.T."/>
            <person name="Hug L.A."/>
            <person name="Sharon I."/>
            <person name="Castelle C.J."/>
            <person name="Probst A.J."/>
            <person name="Thomas B.C."/>
            <person name="Singh A."/>
            <person name="Wilkins M.J."/>
            <person name="Karaoz U."/>
            <person name="Brodie E.L."/>
            <person name="Williams K.H."/>
            <person name="Hubbard S.S."/>
            <person name="Banfield J.F."/>
        </authorList>
    </citation>
    <scope>NUCLEOTIDE SEQUENCE [LARGE SCALE GENOMIC DNA]</scope>
</reference>
<evidence type="ECO:0000256" key="5">
    <source>
        <dbReference type="RuleBase" id="RU000481"/>
    </source>
</evidence>
<dbReference type="PANTHER" id="PTHR42885">
    <property type="entry name" value="HISTIDINOL-PHOSPHATE AMINOTRANSFERASE-RELATED"/>
    <property type="match status" value="1"/>
</dbReference>
<organism evidence="7 8">
    <name type="scientific">Candidatus Gottesmanbacteria bacterium RBG_16_38_7b</name>
    <dbReference type="NCBI Taxonomy" id="1798372"/>
    <lineage>
        <taxon>Bacteria</taxon>
        <taxon>Candidatus Gottesmaniibacteriota</taxon>
    </lineage>
</organism>
<keyword evidence="3 5" id="KW-0808">Transferase</keyword>
<evidence type="ECO:0000256" key="1">
    <source>
        <dbReference type="ARBA" id="ARBA00001933"/>
    </source>
</evidence>
<dbReference type="PROSITE" id="PS00105">
    <property type="entry name" value="AA_TRANSFER_CLASS_1"/>
    <property type="match status" value="1"/>
</dbReference>
<dbReference type="SUPFAM" id="SSF53383">
    <property type="entry name" value="PLP-dependent transferases"/>
    <property type="match status" value="1"/>
</dbReference>
<comment type="caution">
    <text evidence="7">The sequence shown here is derived from an EMBL/GenBank/DDBJ whole genome shotgun (WGS) entry which is preliminary data.</text>
</comment>
<evidence type="ECO:0000256" key="2">
    <source>
        <dbReference type="ARBA" id="ARBA00022576"/>
    </source>
</evidence>
<dbReference type="Gene3D" id="3.40.640.10">
    <property type="entry name" value="Type I PLP-dependent aspartate aminotransferase-like (Major domain)"/>
    <property type="match status" value="1"/>
</dbReference>
<comment type="cofactor">
    <cofactor evidence="1 5">
        <name>pyridoxal 5'-phosphate</name>
        <dbReference type="ChEBI" id="CHEBI:597326"/>
    </cofactor>
</comment>
<keyword evidence="2 5" id="KW-0032">Aminotransferase</keyword>
<evidence type="ECO:0000256" key="4">
    <source>
        <dbReference type="ARBA" id="ARBA00022898"/>
    </source>
</evidence>
<dbReference type="Gene3D" id="3.90.1150.10">
    <property type="entry name" value="Aspartate Aminotransferase, domain 1"/>
    <property type="match status" value="1"/>
</dbReference>
<dbReference type="InterPro" id="IPR015421">
    <property type="entry name" value="PyrdxlP-dep_Trfase_major"/>
</dbReference>
<comment type="similarity">
    <text evidence="5">Belongs to the class-I pyridoxal-phosphate-dependent aminotransferase family.</text>
</comment>
<sequence length="361" mass="40909">MINQLVRKSILKIEKINWGNIPNDKGARLLWGENPIAPIGAVNAIRNEAIRVNFYPSPTKLLLRKLLAKYNKVSPENIIITNGSDEAIELIAKVFISEKDQVIFPVPTFPVYKSASLMMGAKVKTIPLKKDFSLDIKKLFKLVNNKTKIIWIANPNNPTGNILLNQTEIQSLTTKLDCLLVIDECYFELAQVTAAGLVNNYPNIVVIRSFSKVFGLAGARLGYIIANKKTASYLNRLQLANQVFNVNRFAQAAAQEILKNPKIVRQLINKYNRQKQNFEKLLNQIESIRVIPTKTTFCLLKINEDISSTQLKEKLQKKDIYIKNCSLYQLLGEKYVYLGVPAEKYQQFVVNAIKKVVGEKL</sequence>
<protein>
    <recommendedName>
        <fullName evidence="5">Aminotransferase</fullName>
        <ecNumber evidence="5">2.6.1.-</ecNumber>
    </recommendedName>
</protein>
<dbReference type="AlphaFoldDB" id="A0A1F5YIA9"/>
<dbReference type="EC" id="2.6.1.-" evidence="5"/>
<dbReference type="PANTHER" id="PTHR42885:SF2">
    <property type="entry name" value="HISTIDINOL-PHOSPHATE AMINOTRANSFERASE"/>
    <property type="match status" value="1"/>
</dbReference>
<dbReference type="InterPro" id="IPR015424">
    <property type="entry name" value="PyrdxlP-dep_Trfase"/>
</dbReference>
<dbReference type="InterPro" id="IPR004838">
    <property type="entry name" value="NHTrfase_class1_PyrdxlP-BS"/>
</dbReference>
<dbReference type="GO" id="GO:0008483">
    <property type="term" value="F:transaminase activity"/>
    <property type="evidence" value="ECO:0007669"/>
    <property type="project" value="UniProtKB-KW"/>
</dbReference>
<dbReference type="InterPro" id="IPR004839">
    <property type="entry name" value="Aminotransferase_I/II_large"/>
</dbReference>
<dbReference type="Proteomes" id="UP000177396">
    <property type="component" value="Unassembled WGS sequence"/>
</dbReference>
<name>A0A1F5YIA9_9BACT</name>
<evidence type="ECO:0000256" key="3">
    <source>
        <dbReference type="ARBA" id="ARBA00022679"/>
    </source>
</evidence>
<evidence type="ECO:0000259" key="6">
    <source>
        <dbReference type="Pfam" id="PF00155"/>
    </source>
</evidence>
<dbReference type="CDD" id="cd00609">
    <property type="entry name" value="AAT_like"/>
    <property type="match status" value="1"/>
</dbReference>
<dbReference type="InterPro" id="IPR015422">
    <property type="entry name" value="PyrdxlP-dep_Trfase_small"/>
</dbReference>
<dbReference type="GO" id="GO:0030170">
    <property type="term" value="F:pyridoxal phosphate binding"/>
    <property type="evidence" value="ECO:0007669"/>
    <property type="project" value="InterPro"/>
</dbReference>
<dbReference type="Pfam" id="PF00155">
    <property type="entry name" value="Aminotran_1_2"/>
    <property type="match status" value="1"/>
</dbReference>
<evidence type="ECO:0000313" key="8">
    <source>
        <dbReference type="Proteomes" id="UP000177396"/>
    </source>
</evidence>
<keyword evidence="4" id="KW-0663">Pyridoxal phosphate</keyword>
<proteinExistence type="inferred from homology"/>
<feature type="domain" description="Aminotransferase class I/classII large" evidence="6">
    <location>
        <begin position="47"/>
        <end position="327"/>
    </location>
</feature>
<evidence type="ECO:0000313" key="7">
    <source>
        <dbReference type="EMBL" id="OGF99909.1"/>
    </source>
</evidence>
<dbReference type="EMBL" id="MFJB01000044">
    <property type="protein sequence ID" value="OGF99909.1"/>
    <property type="molecule type" value="Genomic_DNA"/>
</dbReference>
<gene>
    <name evidence="7" type="ORF">A2153_02045</name>
</gene>